<evidence type="ECO:0000313" key="3">
    <source>
        <dbReference type="EMBL" id="GJS55921.1"/>
    </source>
</evidence>
<accession>A0ABQ4WTD8</accession>
<dbReference type="Gene3D" id="3.80.10.10">
    <property type="entry name" value="Ribonuclease Inhibitor"/>
    <property type="match status" value="2"/>
</dbReference>
<dbReference type="PANTHER" id="PTHR33463:SF198">
    <property type="entry name" value="RPP4C3"/>
    <property type="match status" value="1"/>
</dbReference>
<protein>
    <submittedName>
        <fullName evidence="3">NB-ARC domains-containing protein</fullName>
    </submittedName>
</protein>
<keyword evidence="4" id="KW-1185">Reference proteome</keyword>
<gene>
    <name evidence="3" type="ORF">Tco_0629283</name>
</gene>
<dbReference type="Pfam" id="PF23247">
    <property type="entry name" value="LRR_RPS2"/>
    <property type="match status" value="1"/>
</dbReference>
<name>A0ABQ4WTD8_9ASTR</name>
<organism evidence="3 4">
    <name type="scientific">Tanacetum coccineum</name>
    <dbReference type="NCBI Taxonomy" id="301880"/>
    <lineage>
        <taxon>Eukaryota</taxon>
        <taxon>Viridiplantae</taxon>
        <taxon>Streptophyta</taxon>
        <taxon>Embryophyta</taxon>
        <taxon>Tracheophyta</taxon>
        <taxon>Spermatophyta</taxon>
        <taxon>Magnoliopsida</taxon>
        <taxon>eudicotyledons</taxon>
        <taxon>Gunneridae</taxon>
        <taxon>Pentapetalae</taxon>
        <taxon>asterids</taxon>
        <taxon>campanulids</taxon>
        <taxon>Asterales</taxon>
        <taxon>Asteraceae</taxon>
        <taxon>Asteroideae</taxon>
        <taxon>Anthemideae</taxon>
        <taxon>Anthemidinae</taxon>
        <taxon>Tanacetum</taxon>
    </lineage>
</organism>
<feature type="domain" description="Disease resistance protein At4g27190-like leucine-rich repeats" evidence="2">
    <location>
        <begin position="199"/>
        <end position="267"/>
    </location>
</feature>
<evidence type="ECO:0000259" key="2">
    <source>
        <dbReference type="Pfam" id="PF23247"/>
    </source>
</evidence>
<evidence type="ECO:0000256" key="1">
    <source>
        <dbReference type="ARBA" id="ARBA00022821"/>
    </source>
</evidence>
<dbReference type="EMBL" id="BQNB010008900">
    <property type="protein sequence ID" value="GJS55921.1"/>
    <property type="molecule type" value="Genomic_DNA"/>
</dbReference>
<dbReference type="InterPro" id="IPR032675">
    <property type="entry name" value="LRR_dom_sf"/>
</dbReference>
<reference evidence="3" key="1">
    <citation type="journal article" date="2022" name="Int. J. Mol. Sci.">
        <title>Draft Genome of Tanacetum Coccineum: Genomic Comparison of Closely Related Tanacetum-Family Plants.</title>
        <authorList>
            <person name="Yamashiro T."/>
            <person name="Shiraishi A."/>
            <person name="Nakayama K."/>
            <person name="Satake H."/>
        </authorList>
    </citation>
    <scope>NUCLEOTIDE SEQUENCE</scope>
</reference>
<dbReference type="Proteomes" id="UP001151760">
    <property type="component" value="Unassembled WGS sequence"/>
</dbReference>
<evidence type="ECO:0000313" key="4">
    <source>
        <dbReference type="Proteomes" id="UP001151760"/>
    </source>
</evidence>
<dbReference type="InterPro" id="IPR057135">
    <property type="entry name" value="At4g27190-like_LRR"/>
</dbReference>
<dbReference type="InterPro" id="IPR050905">
    <property type="entry name" value="Plant_NBS-LRR"/>
</dbReference>
<dbReference type="PANTHER" id="PTHR33463">
    <property type="entry name" value="NB-ARC DOMAIN-CONTAINING PROTEIN-RELATED"/>
    <property type="match status" value="1"/>
</dbReference>
<dbReference type="SUPFAM" id="SSF52058">
    <property type="entry name" value="L domain-like"/>
    <property type="match status" value="1"/>
</dbReference>
<comment type="caution">
    <text evidence="3">The sequence shown here is derived from an EMBL/GenBank/DDBJ whole genome shotgun (WGS) entry which is preliminary data.</text>
</comment>
<proteinExistence type="predicted"/>
<keyword evidence="1" id="KW-0611">Plant defense</keyword>
<reference evidence="3" key="2">
    <citation type="submission" date="2022-01" db="EMBL/GenBank/DDBJ databases">
        <authorList>
            <person name="Yamashiro T."/>
            <person name="Shiraishi A."/>
            <person name="Satake H."/>
            <person name="Nakayama K."/>
        </authorList>
    </citation>
    <scope>NUCLEOTIDE SEQUENCE</scope>
</reference>
<sequence>MENCNLSSLPSSLKFLTKLCMLNLGGNKSLVDISIILNDTGIKNVPEEIGKLANLRFFEVKGCQNLSHIAPGVISKLYWLEELHIGFYVKGSTSSLLELNSLGRLTFLDLLVIDFTSILEGVNFEKIKGFVIQIGTSEPSYLSPWVSQDISPKSVAKLNSVIPKLYYGSSNEFRSILLSECNDVTCLVDKRIPGGKDMKDMFLSELEHLDLSQLNRLNVIWKCQDKYISFGSLTTLNIDNCPKLQKLFPVRVAKGLVNLERLSIKYCVFKSVIVDESETEQAFELGHLAEISLYSLPHFESFSSENFNIKYPALVKVSISSCSRMSVWGNGVHVSMIHPSSNLWMMCQ</sequence>